<organism evidence="1 2">
    <name type="scientific">Candidatus Staskawiczbacteria bacterium RIFCSPHIGHO2_01_FULL_36_16</name>
    <dbReference type="NCBI Taxonomy" id="1802200"/>
    <lineage>
        <taxon>Bacteria</taxon>
        <taxon>Candidatus Staskawicziibacteriota</taxon>
    </lineage>
</organism>
<gene>
    <name evidence="1" type="ORF">A2812_02800</name>
</gene>
<dbReference type="Proteomes" id="UP000177190">
    <property type="component" value="Unassembled WGS sequence"/>
</dbReference>
<name>A0A1G2HRN2_9BACT</name>
<reference evidence="1 2" key="1">
    <citation type="journal article" date="2016" name="Nat. Commun.">
        <title>Thousands of microbial genomes shed light on interconnected biogeochemical processes in an aquifer system.</title>
        <authorList>
            <person name="Anantharaman K."/>
            <person name="Brown C.T."/>
            <person name="Hug L.A."/>
            <person name="Sharon I."/>
            <person name="Castelle C.J."/>
            <person name="Probst A.J."/>
            <person name="Thomas B.C."/>
            <person name="Singh A."/>
            <person name="Wilkins M.J."/>
            <person name="Karaoz U."/>
            <person name="Brodie E.L."/>
            <person name="Williams K.H."/>
            <person name="Hubbard S.S."/>
            <person name="Banfield J.F."/>
        </authorList>
    </citation>
    <scope>NUCLEOTIDE SEQUENCE [LARGE SCALE GENOMIC DNA]</scope>
</reference>
<evidence type="ECO:0000313" key="2">
    <source>
        <dbReference type="Proteomes" id="UP000177190"/>
    </source>
</evidence>
<accession>A0A1G2HRN2</accession>
<dbReference type="EMBL" id="MHOM01000010">
    <property type="protein sequence ID" value="OGZ65204.1"/>
    <property type="molecule type" value="Genomic_DNA"/>
</dbReference>
<evidence type="ECO:0000313" key="1">
    <source>
        <dbReference type="EMBL" id="OGZ65204.1"/>
    </source>
</evidence>
<dbReference type="AlphaFoldDB" id="A0A1G2HRN2"/>
<dbReference type="STRING" id="1802200.A2812_02800"/>
<proteinExistence type="predicted"/>
<protein>
    <submittedName>
        <fullName evidence="1">Uncharacterized protein</fullName>
    </submittedName>
</protein>
<sequence>MENKVKSFDKEISREVWCSPFYRSCVMDNEDRGSDFRPIGNNGYGIQPLGSTPFGGDIHETFKVDEAGDVSGGHTTVRLPGGSDCHLPWTE</sequence>
<comment type="caution">
    <text evidence="1">The sequence shown here is derived from an EMBL/GenBank/DDBJ whole genome shotgun (WGS) entry which is preliminary data.</text>
</comment>